<name>A0AAU8JE85_9CYAN</name>
<protein>
    <submittedName>
        <fullName evidence="1">Uncharacterized protein</fullName>
    </submittedName>
</protein>
<organism evidence="1">
    <name type="scientific">Planktothricoides raciborskii GIHE-MW2</name>
    <dbReference type="NCBI Taxonomy" id="2792601"/>
    <lineage>
        <taxon>Bacteria</taxon>
        <taxon>Bacillati</taxon>
        <taxon>Cyanobacteriota</taxon>
        <taxon>Cyanophyceae</taxon>
        <taxon>Oscillatoriophycideae</taxon>
        <taxon>Oscillatoriales</taxon>
        <taxon>Oscillatoriaceae</taxon>
        <taxon>Planktothricoides</taxon>
    </lineage>
</organism>
<accession>A0AAU8JE85</accession>
<dbReference type="EMBL" id="CP159837">
    <property type="protein sequence ID" value="XCM37086.1"/>
    <property type="molecule type" value="Genomic_DNA"/>
</dbReference>
<sequence>MSEIWAIPGIAVPRFADGGDRPGNMAEILPMATQYGGKNGARSARIRKAINTTPNSRQIQRLFADQFRYSICHSLLTNAPLRLRL</sequence>
<gene>
    <name evidence="1" type="ORF">ABWT76_005895</name>
</gene>
<evidence type="ECO:0000313" key="1">
    <source>
        <dbReference type="EMBL" id="XCM37086.1"/>
    </source>
</evidence>
<reference evidence="1" key="1">
    <citation type="submission" date="2024-07" db="EMBL/GenBank/DDBJ databases">
        <authorList>
            <person name="Kim Y.J."/>
            <person name="Jeong J.Y."/>
        </authorList>
    </citation>
    <scope>NUCLEOTIDE SEQUENCE</scope>
    <source>
        <strain evidence="1">GIHE-MW2</strain>
    </source>
</reference>
<dbReference type="AlphaFoldDB" id="A0AAU8JE85"/>
<dbReference type="RefSeq" id="WP_054467935.1">
    <property type="nucleotide sequence ID" value="NZ_CP159837.1"/>
</dbReference>
<proteinExistence type="predicted"/>